<accession>A0A9D1S6H0</accession>
<feature type="domain" description="PDZ" evidence="4">
    <location>
        <begin position="309"/>
        <end position="382"/>
    </location>
</feature>
<dbReference type="EMBL" id="DVND01000133">
    <property type="protein sequence ID" value="HIU48725.1"/>
    <property type="molecule type" value="Genomic_DNA"/>
</dbReference>
<dbReference type="InterPro" id="IPR001478">
    <property type="entry name" value="PDZ"/>
</dbReference>
<dbReference type="PRINTS" id="PR00834">
    <property type="entry name" value="PROTEASES2C"/>
</dbReference>
<gene>
    <name evidence="5" type="ORF">IAB04_05130</name>
</gene>
<dbReference type="InterPro" id="IPR051201">
    <property type="entry name" value="Chloro_Bact_Ser_Proteases"/>
</dbReference>
<sequence>MKKYPYTDSTDMIIYEHKPKKQKKNRIWVPCLCSALAASLVTIGSIGGGAYYYMQSQPETPQTTTSSTLSGVTNTSTFSFGNSEMSVTEIAAKVGPSCVGVINKTKVTPQRYYDPFTGRTYYTSDPNSDELIEQGSGSGIIISEDGYIVTNQHVIDGATEISVILNTSEEYTATLVGADEKSDLAVLKIDKSGLPAATLGDSETVQVGELAVAIGNPLGQELAGTVTAGVVSAVNRTMTVDNKTYNLIQTDAAINPGNSGGALVNSRGEVIGINTIKLSDTEVEGIGFAIAISEAKPIIDDLINNGYVSGRPLVGIMVRETNSGLLVDSVTEGSGAAQAGVQAGDLIVKADGTAITTSAELNEIRDKKSPGDYLNLTILRNGEMLDINVQLGEDVPTDSDN</sequence>
<evidence type="ECO:0000256" key="1">
    <source>
        <dbReference type="ARBA" id="ARBA00022670"/>
    </source>
</evidence>
<dbReference type="CDD" id="cd06779">
    <property type="entry name" value="cpPDZ_Deg_HtrA-like"/>
    <property type="match status" value="1"/>
</dbReference>
<dbReference type="SUPFAM" id="SSF50156">
    <property type="entry name" value="PDZ domain-like"/>
    <property type="match status" value="1"/>
</dbReference>
<reference evidence="5" key="1">
    <citation type="submission" date="2020-10" db="EMBL/GenBank/DDBJ databases">
        <authorList>
            <person name="Gilroy R."/>
        </authorList>
    </citation>
    <scope>NUCLEOTIDE SEQUENCE</scope>
    <source>
        <strain evidence="5">ChiSjej4B22-9803</strain>
    </source>
</reference>
<dbReference type="Pfam" id="PF13180">
    <property type="entry name" value="PDZ_2"/>
    <property type="match status" value="1"/>
</dbReference>
<organism evidence="5 6">
    <name type="scientific">Candidatus Avimonoglobus intestinipullorum</name>
    <dbReference type="NCBI Taxonomy" id="2840699"/>
    <lineage>
        <taxon>Bacteria</taxon>
        <taxon>Bacillati</taxon>
        <taxon>Bacillota</taxon>
        <taxon>Clostridia</taxon>
        <taxon>Eubacteriales</taxon>
        <taxon>Candidatus Avimonoglobus</taxon>
    </lineage>
</organism>
<dbReference type="Gene3D" id="2.40.10.120">
    <property type="match status" value="1"/>
</dbReference>
<keyword evidence="2" id="KW-0378">Hydrolase</keyword>
<dbReference type="InterPro" id="IPR001940">
    <property type="entry name" value="Peptidase_S1C"/>
</dbReference>
<evidence type="ECO:0000313" key="6">
    <source>
        <dbReference type="Proteomes" id="UP000824111"/>
    </source>
</evidence>
<dbReference type="Pfam" id="PF13365">
    <property type="entry name" value="Trypsin_2"/>
    <property type="match status" value="1"/>
</dbReference>
<evidence type="ECO:0000256" key="2">
    <source>
        <dbReference type="ARBA" id="ARBA00022801"/>
    </source>
</evidence>
<dbReference type="GO" id="GO:0004252">
    <property type="term" value="F:serine-type endopeptidase activity"/>
    <property type="evidence" value="ECO:0007669"/>
    <property type="project" value="InterPro"/>
</dbReference>
<evidence type="ECO:0000313" key="5">
    <source>
        <dbReference type="EMBL" id="HIU48725.1"/>
    </source>
</evidence>
<keyword evidence="3" id="KW-1133">Transmembrane helix</keyword>
<keyword evidence="1" id="KW-0645">Protease</keyword>
<feature type="transmembrane region" description="Helical" evidence="3">
    <location>
        <begin position="27"/>
        <end position="54"/>
    </location>
</feature>
<comment type="caution">
    <text evidence="5">The sequence shown here is derived from an EMBL/GenBank/DDBJ whole genome shotgun (WGS) entry which is preliminary data.</text>
</comment>
<keyword evidence="3" id="KW-0472">Membrane</keyword>
<name>A0A9D1S6H0_9FIRM</name>
<evidence type="ECO:0000256" key="3">
    <source>
        <dbReference type="SAM" id="Phobius"/>
    </source>
</evidence>
<dbReference type="Proteomes" id="UP000824111">
    <property type="component" value="Unassembled WGS sequence"/>
</dbReference>
<protein>
    <submittedName>
        <fullName evidence="5">Trypsin-like peptidase domain-containing protein</fullName>
    </submittedName>
</protein>
<reference evidence="5" key="2">
    <citation type="journal article" date="2021" name="PeerJ">
        <title>Extensive microbial diversity within the chicken gut microbiome revealed by metagenomics and culture.</title>
        <authorList>
            <person name="Gilroy R."/>
            <person name="Ravi A."/>
            <person name="Getino M."/>
            <person name="Pursley I."/>
            <person name="Horton D.L."/>
            <person name="Alikhan N.F."/>
            <person name="Baker D."/>
            <person name="Gharbi K."/>
            <person name="Hall N."/>
            <person name="Watson M."/>
            <person name="Adriaenssens E.M."/>
            <person name="Foster-Nyarko E."/>
            <person name="Jarju S."/>
            <person name="Secka A."/>
            <person name="Antonio M."/>
            <person name="Oren A."/>
            <person name="Chaudhuri R.R."/>
            <person name="La Ragione R."/>
            <person name="Hildebrand F."/>
            <person name="Pallen M.J."/>
        </authorList>
    </citation>
    <scope>NUCLEOTIDE SEQUENCE</scope>
    <source>
        <strain evidence="5">ChiSjej4B22-9803</strain>
    </source>
</reference>
<dbReference type="PANTHER" id="PTHR43343:SF3">
    <property type="entry name" value="PROTEASE DO-LIKE 8, CHLOROPLASTIC"/>
    <property type="match status" value="1"/>
</dbReference>
<evidence type="ECO:0000259" key="4">
    <source>
        <dbReference type="PROSITE" id="PS50106"/>
    </source>
</evidence>
<dbReference type="PROSITE" id="PS50106">
    <property type="entry name" value="PDZ"/>
    <property type="match status" value="1"/>
</dbReference>
<dbReference type="SUPFAM" id="SSF50494">
    <property type="entry name" value="Trypsin-like serine proteases"/>
    <property type="match status" value="1"/>
</dbReference>
<dbReference type="InterPro" id="IPR036034">
    <property type="entry name" value="PDZ_sf"/>
</dbReference>
<dbReference type="AlphaFoldDB" id="A0A9D1S6H0"/>
<dbReference type="Gene3D" id="2.30.42.10">
    <property type="match status" value="1"/>
</dbReference>
<proteinExistence type="predicted"/>
<dbReference type="PANTHER" id="PTHR43343">
    <property type="entry name" value="PEPTIDASE S12"/>
    <property type="match status" value="1"/>
</dbReference>
<dbReference type="InterPro" id="IPR009003">
    <property type="entry name" value="Peptidase_S1_PA"/>
</dbReference>
<keyword evidence="3" id="KW-0812">Transmembrane</keyword>
<dbReference type="GO" id="GO:0006508">
    <property type="term" value="P:proteolysis"/>
    <property type="evidence" value="ECO:0007669"/>
    <property type="project" value="UniProtKB-KW"/>
</dbReference>
<dbReference type="SMART" id="SM00228">
    <property type="entry name" value="PDZ"/>
    <property type="match status" value="1"/>
</dbReference>